<accession>A0A1F5S2B0</accession>
<evidence type="ECO:0000256" key="2">
    <source>
        <dbReference type="ARBA" id="ARBA00022723"/>
    </source>
</evidence>
<dbReference type="GO" id="GO:0051536">
    <property type="term" value="F:iron-sulfur cluster binding"/>
    <property type="evidence" value="ECO:0007669"/>
    <property type="project" value="UniProtKB-KW"/>
</dbReference>
<evidence type="ECO:0000259" key="6">
    <source>
        <dbReference type="Pfam" id="PF13186"/>
    </source>
</evidence>
<dbReference type="InterPro" id="IPR007197">
    <property type="entry name" value="rSAM"/>
</dbReference>
<evidence type="ECO:0000256" key="3">
    <source>
        <dbReference type="ARBA" id="ARBA00023004"/>
    </source>
</evidence>
<dbReference type="Proteomes" id="UP000178323">
    <property type="component" value="Unassembled WGS sequence"/>
</dbReference>
<dbReference type="AlphaFoldDB" id="A0A1F5S2B0"/>
<dbReference type="STRING" id="1797985.A2Y83_02840"/>
<dbReference type="SUPFAM" id="SSF102114">
    <property type="entry name" value="Radical SAM enzymes"/>
    <property type="match status" value="1"/>
</dbReference>
<organism evidence="7 8">
    <name type="scientific">Candidatus Falkowbacteria bacterium RBG_13_39_14</name>
    <dbReference type="NCBI Taxonomy" id="1797985"/>
    <lineage>
        <taxon>Bacteria</taxon>
        <taxon>Candidatus Falkowiibacteriota</taxon>
    </lineage>
</organism>
<dbReference type="GO" id="GO:0046872">
    <property type="term" value="F:metal ion binding"/>
    <property type="evidence" value="ECO:0007669"/>
    <property type="project" value="UniProtKB-KW"/>
</dbReference>
<keyword evidence="2" id="KW-0479">Metal-binding</keyword>
<feature type="domain" description="Radical SAM core" evidence="5">
    <location>
        <begin position="47"/>
        <end position="229"/>
    </location>
</feature>
<evidence type="ECO:0000259" key="5">
    <source>
        <dbReference type="Pfam" id="PF04055"/>
    </source>
</evidence>
<dbReference type="InterPro" id="IPR023885">
    <property type="entry name" value="4Fe4S-binding_SPASM_dom"/>
</dbReference>
<dbReference type="InterPro" id="IPR013785">
    <property type="entry name" value="Aldolase_TIM"/>
</dbReference>
<name>A0A1F5S2B0_9BACT</name>
<gene>
    <name evidence="7" type="ORF">A2Y83_02840</name>
</gene>
<dbReference type="Pfam" id="PF04055">
    <property type="entry name" value="Radical_SAM"/>
    <property type="match status" value="1"/>
</dbReference>
<evidence type="ECO:0000256" key="4">
    <source>
        <dbReference type="ARBA" id="ARBA00023014"/>
    </source>
</evidence>
<protein>
    <recommendedName>
        <fullName evidence="9">Radical SAM core domain-containing protein</fullName>
    </recommendedName>
</protein>
<dbReference type="GO" id="GO:0003824">
    <property type="term" value="F:catalytic activity"/>
    <property type="evidence" value="ECO:0007669"/>
    <property type="project" value="InterPro"/>
</dbReference>
<dbReference type="SFLD" id="SFLDG01067">
    <property type="entry name" value="SPASM/twitch_domain_containing"/>
    <property type="match status" value="1"/>
</dbReference>
<evidence type="ECO:0000313" key="8">
    <source>
        <dbReference type="Proteomes" id="UP000178323"/>
    </source>
</evidence>
<keyword evidence="3" id="KW-0408">Iron</keyword>
<dbReference type="PANTHER" id="PTHR11228">
    <property type="entry name" value="RADICAL SAM DOMAIN PROTEIN"/>
    <property type="match status" value="1"/>
</dbReference>
<dbReference type="EMBL" id="MFFS01000085">
    <property type="protein sequence ID" value="OGF20421.1"/>
    <property type="molecule type" value="Genomic_DNA"/>
</dbReference>
<dbReference type="Pfam" id="PF13186">
    <property type="entry name" value="SPASM"/>
    <property type="match status" value="1"/>
</dbReference>
<feature type="domain" description="4Fe4S-binding SPASM" evidence="6">
    <location>
        <begin position="300"/>
        <end position="346"/>
    </location>
</feature>
<dbReference type="CDD" id="cd01335">
    <property type="entry name" value="Radical_SAM"/>
    <property type="match status" value="1"/>
</dbReference>
<evidence type="ECO:0008006" key="9">
    <source>
        <dbReference type="Google" id="ProtNLM"/>
    </source>
</evidence>
<dbReference type="InterPro" id="IPR050377">
    <property type="entry name" value="Radical_SAM_PqqE_MftC-like"/>
</dbReference>
<keyword evidence="4" id="KW-0411">Iron-sulfur</keyword>
<sequence>MTKKPNIPIIFEGNFPKNFKNDVDGWNFSKEELQKNKGKILTLDIDFGNICSLNCPHCFRRNNNADSGEHKQMTYEETVQMIKDAKKLGLRSVKFLGAGDPFENRKFIEFLRFLKEQNVIPLIFTKGHVIGDDGLAKKWNSDYGISTGAELIEELKKVNASILLGFNSFNTEKQDKMVGGIEGYTLKRNRALELLVEAGFNKSNPTKFALICTPITKENSEEVFEIYKWGKERNLYVVTCPTMVSGRCSKTSSWESITPSEVALVDLYVRIYKFNLKKGIQTMEQLREEGISAYAGSHPCNQVACGMYITLYGKVLRCPGDDTTIFGDIRESSLEEIWKNSENCNRAGTFNCQCPPKMGKSLPVELYKMVMERLEN</sequence>
<keyword evidence="1" id="KW-0949">S-adenosyl-L-methionine</keyword>
<proteinExistence type="predicted"/>
<reference evidence="7 8" key="1">
    <citation type="journal article" date="2016" name="Nat. Commun.">
        <title>Thousands of microbial genomes shed light on interconnected biogeochemical processes in an aquifer system.</title>
        <authorList>
            <person name="Anantharaman K."/>
            <person name="Brown C.T."/>
            <person name="Hug L.A."/>
            <person name="Sharon I."/>
            <person name="Castelle C.J."/>
            <person name="Probst A.J."/>
            <person name="Thomas B.C."/>
            <person name="Singh A."/>
            <person name="Wilkins M.J."/>
            <person name="Karaoz U."/>
            <person name="Brodie E.L."/>
            <person name="Williams K.H."/>
            <person name="Hubbard S.S."/>
            <person name="Banfield J.F."/>
        </authorList>
    </citation>
    <scope>NUCLEOTIDE SEQUENCE [LARGE SCALE GENOMIC DNA]</scope>
</reference>
<evidence type="ECO:0000256" key="1">
    <source>
        <dbReference type="ARBA" id="ARBA00022691"/>
    </source>
</evidence>
<dbReference type="InterPro" id="IPR058240">
    <property type="entry name" value="rSAM_sf"/>
</dbReference>
<evidence type="ECO:0000313" key="7">
    <source>
        <dbReference type="EMBL" id="OGF20421.1"/>
    </source>
</evidence>
<dbReference type="SFLD" id="SFLDS00029">
    <property type="entry name" value="Radical_SAM"/>
    <property type="match status" value="1"/>
</dbReference>
<comment type="caution">
    <text evidence="7">The sequence shown here is derived from an EMBL/GenBank/DDBJ whole genome shotgun (WGS) entry which is preliminary data.</text>
</comment>
<dbReference type="CDD" id="cd21109">
    <property type="entry name" value="SPASM"/>
    <property type="match status" value="1"/>
</dbReference>
<dbReference type="PANTHER" id="PTHR11228:SF34">
    <property type="entry name" value="TUNGSTEN-CONTAINING ALDEHYDE FERREDOXIN OXIDOREDUCTASE COFACTOR MODIFYING PROTEIN"/>
    <property type="match status" value="1"/>
</dbReference>
<dbReference type="Gene3D" id="3.20.20.70">
    <property type="entry name" value="Aldolase class I"/>
    <property type="match status" value="1"/>
</dbReference>